<evidence type="ECO:0000313" key="2">
    <source>
        <dbReference type="Proteomes" id="UP000276834"/>
    </source>
</evidence>
<evidence type="ECO:0000313" key="1">
    <source>
        <dbReference type="EMBL" id="RLV92284.1"/>
    </source>
</evidence>
<sequence length="79" mass="8906">MCGKKRCRGEAWRRWELFGDSVEEDSRFGITSGGILNSPLLLVMVFERIVLPSEQRKSLRFSLTAESAEESVLCLTLLG</sequence>
<accession>A0A3L8S142</accession>
<dbReference type="EMBL" id="QUSF01000101">
    <property type="protein sequence ID" value="RLV92284.1"/>
    <property type="molecule type" value="Genomic_DNA"/>
</dbReference>
<reference evidence="1 2" key="1">
    <citation type="journal article" date="2018" name="Proc. R. Soc. B">
        <title>A non-coding region near Follistatin controls head colour polymorphism in the Gouldian finch.</title>
        <authorList>
            <person name="Toomey M.B."/>
            <person name="Marques C.I."/>
            <person name="Andrade P."/>
            <person name="Araujo P.M."/>
            <person name="Sabatino S."/>
            <person name="Gazda M.A."/>
            <person name="Afonso S."/>
            <person name="Lopes R.J."/>
            <person name="Corbo J.C."/>
            <person name="Carneiro M."/>
        </authorList>
    </citation>
    <scope>NUCLEOTIDE SEQUENCE [LARGE SCALE GENOMIC DNA]</scope>
    <source>
        <strain evidence="1">Red01</strain>
        <tissue evidence="1">Muscle</tissue>
    </source>
</reference>
<dbReference type="OrthoDB" id="10509867at2759"/>
<name>A0A3L8S142_CHLGU</name>
<protein>
    <submittedName>
        <fullName evidence="1">Uncharacterized protein</fullName>
    </submittedName>
</protein>
<proteinExistence type="predicted"/>
<keyword evidence="2" id="KW-1185">Reference proteome</keyword>
<dbReference type="AlphaFoldDB" id="A0A3L8S142"/>
<gene>
    <name evidence="1" type="ORF">DV515_00013852</name>
</gene>
<dbReference type="Proteomes" id="UP000276834">
    <property type="component" value="Unassembled WGS sequence"/>
</dbReference>
<organism evidence="1 2">
    <name type="scientific">Chloebia gouldiae</name>
    <name type="common">Gouldian finch</name>
    <name type="synonym">Erythrura gouldiae</name>
    <dbReference type="NCBI Taxonomy" id="44316"/>
    <lineage>
        <taxon>Eukaryota</taxon>
        <taxon>Metazoa</taxon>
        <taxon>Chordata</taxon>
        <taxon>Craniata</taxon>
        <taxon>Vertebrata</taxon>
        <taxon>Euteleostomi</taxon>
        <taxon>Archelosauria</taxon>
        <taxon>Archosauria</taxon>
        <taxon>Dinosauria</taxon>
        <taxon>Saurischia</taxon>
        <taxon>Theropoda</taxon>
        <taxon>Coelurosauria</taxon>
        <taxon>Aves</taxon>
        <taxon>Neognathae</taxon>
        <taxon>Neoaves</taxon>
        <taxon>Telluraves</taxon>
        <taxon>Australaves</taxon>
        <taxon>Passeriformes</taxon>
        <taxon>Passeroidea</taxon>
        <taxon>Passeridae</taxon>
        <taxon>Chloebia</taxon>
    </lineage>
</organism>
<comment type="caution">
    <text evidence="1">The sequence shown here is derived from an EMBL/GenBank/DDBJ whole genome shotgun (WGS) entry which is preliminary data.</text>
</comment>